<feature type="non-terminal residue" evidence="1">
    <location>
        <position position="1"/>
    </location>
</feature>
<accession>A0A3R8LXD9</accession>
<dbReference type="Proteomes" id="UP000272662">
    <property type="component" value="Unassembled WGS sequence"/>
</dbReference>
<dbReference type="InterPro" id="IPR027417">
    <property type="entry name" value="P-loop_NTPase"/>
</dbReference>
<dbReference type="SUPFAM" id="SSF52540">
    <property type="entry name" value="P-loop containing nucleoside triphosphate hydrolases"/>
    <property type="match status" value="1"/>
</dbReference>
<evidence type="ECO:0000313" key="2">
    <source>
        <dbReference type="Proteomes" id="UP000272662"/>
    </source>
</evidence>
<protein>
    <submittedName>
        <fullName evidence="1">Histidine kinase</fullName>
    </submittedName>
</protein>
<dbReference type="GO" id="GO:0016301">
    <property type="term" value="F:kinase activity"/>
    <property type="evidence" value="ECO:0007669"/>
    <property type="project" value="UniProtKB-KW"/>
</dbReference>
<proteinExistence type="predicted"/>
<evidence type="ECO:0000313" key="1">
    <source>
        <dbReference type="EMBL" id="RRL49527.1"/>
    </source>
</evidence>
<keyword evidence="1" id="KW-0418">Kinase</keyword>
<dbReference type="EMBL" id="RRVG01000004">
    <property type="protein sequence ID" value="RRL49527.1"/>
    <property type="molecule type" value="Genomic_DNA"/>
</dbReference>
<gene>
    <name evidence="1" type="ORF">DU321_05370</name>
</gene>
<name>A0A3R8LXD9_ECOLX</name>
<sequence>IEDLYSKKKINFIFCTSTLLEGVNLPTKNVFIYPFPKKTVNDEKKCRLDFWNLAGRAGRYRSELTGNIVCLNTADNNWSNADAKISLGNNVIIEDEINSTLLRHQKILNYFDGKVKSPTNDIIQLSSLILSEILTYLDKGYIGRILNTFNEKIRFMLIDSGKKHLDRNRIIEIDKVTFSENHIFSTSIHAKAQLNAKNKEKLLRSYSREDVFNYLETINEIYGLRNTPDSLNQLCIVTYSWLMGNTLNLLISNAIKYSNSVRDPISYRWVKFDKTNPDHINAKIMEAIQCIESEVTFKLETCIAHFYQLCQSIHGDENAGINLSPYLEYGTLDTNIIELQEFGFSRLAAIEIIAKHKECVTFKTNETSLQINTQKLRAKIEKHSVIDRELSWLNL</sequence>
<dbReference type="AlphaFoldDB" id="A0A3R8LXD9"/>
<dbReference type="RefSeq" id="WP_125133875.1">
    <property type="nucleotide sequence ID" value="NZ_RRVG01000004.1"/>
</dbReference>
<organism evidence="1 2">
    <name type="scientific">Escherichia coli</name>
    <dbReference type="NCBI Taxonomy" id="562"/>
    <lineage>
        <taxon>Bacteria</taxon>
        <taxon>Pseudomonadati</taxon>
        <taxon>Pseudomonadota</taxon>
        <taxon>Gammaproteobacteria</taxon>
        <taxon>Enterobacterales</taxon>
        <taxon>Enterobacteriaceae</taxon>
        <taxon>Escherichia</taxon>
    </lineage>
</organism>
<reference evidence="1 2" key="1">
    <citation type="submission" date="2018-11" db="EMBL/GenBank/DDBJ databases">
        <title>E. coli isolates of the female bladder.</title>
        <authorList>
            <person name="Garretto A."/>
            <person name="Miller-Ensminger T."/>
            <person name="Wolfe A.J."/>
            <person name="Putonti C."/>
        </authorList>
    </citation>
    <scope>NUCLEOTIDE SEQUENCE [LARGE SCALE GENOMIC DNA]</scope>
    <source>
        <strain evidence="1 2">UMB1727</strain>
    </source>
</reference>
<dbReference type="Gene3D" id="3.40.50.300">
    <property type="entry name" value="P-loop containing nucleotide triphosphate hydrolases"/>
    <property type="match status" value="1"/>
</dbReference>
<keyword evidence="1" id="KW-0808">Transferase</keyword>
<comment type="caution">
    <text evidence="1">The sequence shown here is derived from an EMBL/GenBank/DDBJ whole genome shotgun (WGS) entry which is preliminary data.</text>
</comment>